<evidence type="ECO:0000313" key="2">
    <source>
        <dbReference type="Proteomes" id="UP000093482"/>
    </source>
</evidence>
<dbReference type="PANTHER" id="PTHR10000">
    <property type="entry name" value="PHOSPHOSERINE PHOSPHATASE"/>
    <property type="match status" value="1"/>
</dbReference>
<dbReference type="InterPro" id="IPR036412">
    <property type="entry name" value="HAD-like_sf"/>
</dbReference>
<dbReference type="InterPro" id="IPR023214">
    <property type="entry name" value="HAD_sf"/>
</dbReference>
<evidence type="ECO:0000313" key="1">
    <source>
        <dbReference type="EMBL" id="OCS84404.1"/>
    </source>
</evidence>
<dbReference type="GO" id="GO:0005829">
    <property type="term" value="C:cytosol"/>
    <property type="evidence" value="ECO:0007669"/>
    <property type="project" value="TreeGrafter"/>
</dbReference>
<dbReference type="AlphaFoldDB" id="A0A1C0YB85"/>
<reference evidence="1 2" key="1">
    <citation type="submission" date="2016-07" db="EMBL/GenBank/DDBJ databases">
        <title>Caryophanon latum genome sequencing.</title>
        <authorList>
            <person name="Verma A."/>
            <person name="Pal Y."/>
            <person name="Krishnamurthi S."/>
        </authorList>
    </citation>
    <scope>NUCLEOTIDE SEQUENCE [LARGE SCALE GENOMIC DNA]</scope>
    <source>
        <strain evidence="1 2">DSM 14151</strain>
    </source>
</reference>
<dbReference type="NCBIfam" id="TIGR01484">
    <property type="entry name" value="HAD-SF-IIB"/>
    <property type="match status" value="1"/>
</dbReference>
<dbReference type="OrthoDB" id="1650327at2"/>
<dbReference type="Pfam" id="PF08282">
    <property type="entry name" value="Hydrolase_3"/>
    <property type="match status" value="1"/>
</dbReference>
<dbReference type="InterPro" id="IPR006379">
    <property type="entry name" value="HAD-SF_hydro_IIB"/>
</dbReference>
<sequence length="242" mass="26808">MNFVFDIDGTLCFDGKTIDHTIIDALTTLREEGHHVIFASARPIRDLLPVLPATFRMYPLVGGNGCFTSQNGIITTTTFSADVLNALQHIIDTHNLTYLADGKWDYTYTGDVAHPIYKNIDKRSAKNVAISQLQHVCKLVLFQPSQQVLTALASLPVSITTYKNEQAIDISPLGINKVAGLKQLNIDEFIAFGNDSNDQCLFEHATYSICVGNNDVQQYASVKIEKEEVAERILQLMSTNEA</sequence>
<dbReference type="SUPFAM" id="SSF56784">
    <property type="entry name" value="HAD-like"/>
    <property type="match status" value="1"/>
</dbReference>
<comment type="caution">
    <text evidence="1">The sequence shown here is derived from an EMBL/GenBank/DDBJ whole genome shotgun (WGS) entry which is preliminary data.</text>
</comment>
<dbReference type="RefSeq" id="WP_066466477.1">
    <property type="nucleotide sequence ID" value="NZ_MATO01000078.1"/>
</dbReference>
<dbReference type="PANTHER" id="PTHR10000:SF53">
    <property type="entry name" value="5-AMINO-6-(5-PHOSPHO-D-RIBITYLAMINO)URACIL PHOSPHATASE YBJI-RELATED"/>
    <property type="match status" value="1"/>
</dbReference>
<gene>
    <name evidence="1" type="ORF">A6K76_03175</name>
</gene>
<dbReference type="Proteomes" id="UP000093482">
    <property type="component" value="Unassembled WGS sequence"/>
</dbReference>
<dbReference type="Gene3D" id="3.30.1240.10">
    <property type="match status" value="1"/>
</dbReference>
<dbReference type="EMBL" id="MATO01000078">
    <property type="protein sequence ID" value="OCS84404.1"/>
    <property type="molecule type" value="Genomic_DNA"/>
</dbReference>
<keyword evidence="1" id="KW-0378">Hydrolase</keyword>
<accession>A0A1C0YB85</accession>
<name>A0A1C0YB85_9BACL</name>
<dbReference type="Gene3D" id="3.40.50.1000">
    <property type="entry name" value="HAD superfamily/HAD-like"/>
    <property type="match status" value="1"/>
</dbReference>
<dbReference type="GO" id="GO:0000287">
    <property type="term" value="F:magnesium ion binding"/>
    <property type="evidence" value="ECO:0007669"/>
    <property type="project" value="TreeGrafter"/>
</dbReference>
<keyword evidence="2" id="KW-1185">Reference proteome</keyword>
<protein>
    <submittedName>
        <fullName evidence="1">Hydrolase</fullName>
    </submittedName>
</protein>
<proteinExistence type="predicted"/>
<organism evidence="1 2">
    <name type="scientific">Caryophanon latum</name>
    <dbReference type="NCBI Taxonomy" id="33977"/>
    <lineage>
        <taxon>Bacteria</taxon>
        <taxon>Bacillati</taxon>
        <taxon>Bacillota</taxon>
        <taxon>Bacilli</taxon>
        <taxon>Bacillales</taxon>
        <taxon>Caryophanaceae</taxon>
        <taxon>Caryophanon</taxon>
    </lineage>
</organism>
<dbReference type="GO" id="GO:0016791">
    <property type="term" value="F:phosphatase activity"/>
    <property type="evidence" value="ECO:0007669"/>
    <property type="project" value="UniProtKB-ARBA"/>
</dbReference>